<dbReference type="InterPro" id="IPR022536">
    <property type="entry name" value="EspC"/>
</dbReference>
<comment type="caution">
    <text evidence="1">The sequence shown here is derived from an EMBL/GenBank/DDBJ whole genome shotgun (WGS) entry which is preliminary data.</text>
</comment>
<dbReference type="STRING" id="76021.BS329_08105"/>
<dbReference type="EMBL" id="MQUQ01000004">
    <property type="protein sequence ID" value="OLZ54483.1"/>
    <property type="molecule type" value="Genomic_DNA"/>
</dbReference>
<evidence type="ECO:0000313" key="2">
    <source>
        <dbReference type="Proteomes" id="UP000187486"/>
    </source>
</evidence>
<evidence type="ECO:0000313" key="1">
    <source>
        <dbReference type="EMBL" id="OLZ54483.1"/>
    </source>
</evidence>
<proteinExistence type="predicted"/>
<dbReference type="RefSeq" id="WP_076157460.1">
    <property type="nucleotide sequence ID" value="NZ_JBEZVB010000002.1"/>
</dbReference>
<dbReference type="GO" id="GO:0009306">
    <property type="term" value="P:protein secretion"/>
    <property type="evidence" value="ECO:0007669"/>
    <property type="project" value="InterPro"/>
</dbReference>
<keyword evidence="2" id="KW-1185">Reference proteome</keyword>
<dbReference type="Proteomes" id="UP000187486">
    <property type="component" value="Unassembled WGS sequence"/>
</dbReference>
<name>A0A1R0KYR0_9PSEU</name>
<protein>
    <recommendedName>
        <fullName evidence="3">ESX-1 secretion-associated protein</fullName>
    </recommendedName>
</protein>
<sequence length="103" mass="10638">MTGFEVKGGDLRAHAAKAEAHGAKIGQAVDAAGQVMADDAYGLICQFLPPLFNELEQTASAALKAAQGGLGETAENLRTAADRYESQDGEAKLKFDGLSGALE</sequence>
<dbReference type="Pfam" id="PF10824">
    <property type="entry name" value="T7SS_ESX_EspC"/>
    <property type="match status" value="1"/>
</dbReference>
<dbReference type="AlphaFoldDB" id="A0A1R0KYR0"/>
<accession>A0A1R0KYR0</accession>
<evidence type="ECO:0008006" key="3">
    <source>
        <dbReference type="Google" id="ProtNLM"/>
    </source>
</evidence>
<organism evidence="1 2">
    <name type="scientific">Amycolatopsis coloradensis</name>
    <dbReference type="NCBI Taxonomy" id="76021"/>
    <lineage>
        <taxon>Bacteria</taxon>
        <taxon>Bacillati</taxon>
        <taxon>Actinomycetota</taxon>
        <taxon>Actinomycetes</taxon>
        <taxon>Pseudonocardiales</taxon>
        <taxon>Pseudonocardiaceae</taxon>
        <taxon>Amycolatopsis</taxon>
    </lineage>
</organism>
<dbReference type="OrthoDB" id="3402696at2"/>
<reference evidence="1 2" key="1">
    <citation type="submission" date="2016-01" db="EMBL/GenBank/DDBJ databases">
        <title>Amycolatopsis coloradensis genome sequencing and assembly.</title>
        <authorList>
            <person name="Mayilraj S."/>
        </authorList>
    </citation>
    <scope>NUCLEOTIDE SEQUENCE [LARGE SCALE GENOMIC DNA]</scope>
    <source>
        <strain evidence="1 2">DSM 44225</strain>
    </source>
</reference>
<gene>
    <name evidence="1" type="ORF">BS329_08105</name>
</gene>